<dbReference type="InterPro" id="IPR018060">
    <property type="entry name" value="HTH_AraC"/>
</dbReference>
<evidence type="ECO:0000256" key="4">
    <source>
        <dbReference type="PROSITE-ProRule" id="PRU00169"/>
    </source>
</evidence>
<evidence type="ECO:0000259" key="5">
    <source>
        <dbReference type="PROSITE" id="PS01124"/>
    </source>
</evidence>
<dbReference type="SMART" id="SM00448">
    <property type="entry name" value="REC"/>
    <property type="match status" value="1"/>
</dbReference>
<keyword evidence="8" id="KW-1185">Reference proteome</keyword>
<keyword evidence="3" id="KW-0804">Transcription</keyword>
<evidence type="ECO:0000313" key="7">
    <source>
        <dbReference type="EMBL" id="MBB3150447.1"/>
    </source>
</evidence>
<accession>A0A7W5G8Z9</accession>
<evidence type="ECO:0000256" key="3">
    <source>
        <dbReference type="ARBA" id="ARBA00023163"/>
    </source>
</evidence>
<name>A0A7W5G8Z9_9BACL</name>
<dbReference type="Proteomes" id="UP000518605">
    <property type="component" value="Unassembled WGS sequence"/>
</dbReference>
<dbReference type="EMBL" id="JACHXW010000001">
    <property type="protein sequence ID" value="MBB3150447.1"/>
    <property type="molecule type" value="Genomic_DNA"/>
</dbReference>
<keyword evidence="1" id="KW-0805">Transcription regulation</keyword>
<dbReference type="InterPro" id="IPR009057">
    <property type="entry name" value="Homeodomain-like_sf"/>
</dbReference>
<dbReference type="Gene3D" id="1.10.10.60">
    <property type="entry name" value="Homeodomain-like"/>
    <property type="match status" value="2"/>
</dbReference>
<proteinExistence type="predicted"/>
<protein>
    <submittedName>
        <fullName evidence="7">YesN/AraC family two-component response regulator</fullName>
    </submittedName>
</protein>
<dbReference type="PANTHER" id="PTHR43280">
    <property type="entry name" value="ARAC-FAMILY TRANSCRIPTIONAL REGULATOR"/>
    <property type="match status" value="1"/>
</dbReference>
<dbReference type="SUPFAM" id="SSF46689">
    <property type="entry name" value="Homeodomain-like"/>
    <property type="match status" value="1"/>
</dbReference>
<dbReference type="GO" id="GO:0043565">
    <property type="term" value="F:sequence-specific DNA binding"/>
    <property type="evidence" value="ECO:0007669"/>
    <property type="project" value="InterPro"/>
</dbReference>
<organism evidence="7 8">
    <name type="scientific">Paenibacillus endophyticus</name>
    <dbReference type="NCBI Taxonomy" id="1294268"/>
    <lineage>
        <taxon>Bacteria</taxon>
        <taxon>Bacillati</taxon>
        <taxon>Bacillota</taxon>
        <taxon>Bacilli</taxon>
        <taxon>Bacillales</taxon>
        <taxon>Paenibacillaceae</taxon>
        <taxon>Paenibacillus</taxon>
    </lineage>
</organism>
<comment type="caution">
    <text evidence="4">Lacks conserved residue(s) required for the propagation of feature annotation.</text>
</comment>
<dbReference type="PROSITE" id="PS50110">
    <property type="entry name" value="RESPONSE_REGULATORY"/>
    <property type="match status" value="1"/>
</dbReference>
<dbReference type="GO" id="GO:0003700">
    <property type="term" value="F:DNA-binding transcription factor activity"/>
    <property type="evidence" value="ECO:0007669"/>
    <property type="project" value="InterPro"/>
</dbReference>
<dbReference type="SUPFAM" id="SSF52172">
    <property type="entry name" value="CheY-like"/>
    <property type="match status" value="1"/>
</dbReference>
<comment type="caution">
    <text evidence="7">The sequence shown here is derived from an EMBL/GenBank/DDBJ whole genome shotgun (WGS) entry which is preliminary data.</text>
</comment>
<evidence type="ECO:0000259" key="6">
    <source>
        <dbReference type="PROSITE" id="PS50110"/>
    </source>
</evidence>
<dbReference type="RefSeq" id="WP_183558278.1">
    <property type="nucleotide sequence ID" value="NZ_CBCSLB010000001.1"/>
</dbReference>
<feature type="domain" description="Response regulatory" evidence="6">
    <location>
        <begin position="3"/>
        <end position="119"/>
    </location>
</feature>
<dbReference type="PROSITE" id="PS00041">
    <property type="entry name" value="HTH_ARAC_FAMILY_1"/>
    <property type="match status" value="1"/>
</dbReference>
<dbReference type="PROSITE" id="PS01124">
    <property type="entry name" value="HTH_ARAC_FAMILY_2"/>
    <property type="match status" value="1"/>
</dbReference>
<dbReference type="InterPro" id="IPR001789">
    <property type="entry name" value="Sig_transdc_resp-reg_receiver"/>
</dbReference>
<dbReference type="Gene3D" id="3.40.50.2300">
    <property type="match status" value="1"/>
</dbReference>
<evidence type="ECO:0000313" key="8">
    <source>
        <dbReference type="Proteomes" id="UP000518605"/>
    </source>
</evidence>
<dbReference type="PANTHER" id="PTHR43280:SF28">
    <property type="entry name" value="HTH-TYPE TRANSCRIPTIONAL ACTIVATOR RHAS"/>
    <property type="match status" value="1"/>
</dbReference>
<evidence type="ECO:0000256" key="2">
    <source>
        <dbReference type="ARBA" id="ARBA00023125"/>
    </source>
</evidence>
<gene>
    <name evidence="7" type="ORF">FHS16_000479</name>
</gene>
<keyword evidence="2" id="KW-0238">DNA-binding</keyword>
<sequence length="252" mass="29001">MYKVLLVEPDSRSTEMLQVMLEWDRIGFELNVYSGSHADAIVLLDKNPYSLILIGMNGAYNDALLLCDSIRKQSRVPIILIGGNNDFQLARKALFYQVNDYLPNPISSIELTTSLTAVKCKLDCFNNKNKALTYHSQEIGSPATNHIIEKVKEYVDVSLNQNITLKHISTMLHFNCSYLGQKFKYHENKTFNEYLLQQRMEKAKMLLENTDMKVYEVANDVGYTEMDWFYKKFKAYTGVSANEYRKINGITA</sequence>
<dbReference type="InterPro" id="IPR018062">
    <property type="entry name" value="HTH_AraC-typ_CS"/>
</dbReference>
<evidence type="ECO:0000256" key="1">
    <source>
        <dbReference type="ARBA" id="ARBA00023015"/>
    </source>
</evidence>
<dbReference type="GO" id="GO:0000160">
    <property type="term" value="P:phosphorelay signal transduction system"/>
    <property type="evidence" value="ECO:0007669"/>
    <property type="project" value="InterPro"/>
</dbReference>
<reference evidence="7 8" key="1">
    <citation type="submission" date="2020-08" db="EMBL/GenBank/DDBJ databases">
        <title>Genomic Encyclopedia of Type Strains, Phase III (KMG-III): the genomes of soil and plant-associated and newly described type strains.</title>
        <authorList>
            <person name="Whitman W."/>
        </authorList>
    </citation>
    <scope>NUCLEOTIDE SEQUENCE [LARGE SCALE GENOMIC DNA]</scope>
    <source>
        <strain evidence="7 8">CECT 8234</strain>
    </source>
</reference>
<dbReference type="SMART" id="SM00342">
    <property type="entry name" value="HTH_ARAC"/>
    <property type="match status" value="1"/>
</dbReference>
<feature type="domain" description="HTH araC/xylS-type" evidence="5">
    <location>
        <begin position="149"/>
        <end position="247"/>
    </location>
</feature>
<dbReference type="AlphaFoldDB" id="A0A7W5G8Z9"/>
<dbReference type="Pfam" id="PF12833">
    <property type="entry name" value="HTH_18"/>
    <property type="match status" value="1"/>
</dbReference>
<dbReference type="InterPro" id="IPR011006">
    <property type="entry name" value="CheY-like_superfamily"/>
</dbReference>